<evidence type="ECO:0000313" key="2">
    <source>
        <dbReference type="Proteomes" id="UP000790709"/>
    </source>
</evidence>
<gene>
    <name evidence="1" type="ORF">BV22DRAFT_1004404</name>
</gene>
<evidence type="ECO:0000313" key="1">
    <source>
        <dbReference type="EMBL" id="KAH7928637.1"/>
    </source>
</evidence>
<organism evidence="1 2">
    <name type="scientific">Leucogyrophana mollusca</name>
    <dbReference type="NCBI Taxonomy" id="85980"/>
    <lineage>
        <taxon>Eukaryota</taxon>
        <taxon>Fungi</taxon>
        <taxon>Dikarya</taxon>
        <taxon>Basidiomycota</taxon>
        <taxon>Agaricomycotina</taxon>
        <taxon>Agaricomycetes</taxon>
        <taxon>Agaricomycetidae</taxon>
        <taxon>Boletales</taxon>
        <taxon>Boletales incertae sedis</taxon>
        <taxon>Leucogyrophana</taxon>
    </lineage>
</organism>
<sequence length="500" mass="56552">HSITALTMEYPSHEGPIPDGWSAHVHPEGARYFLHEETRTFTEVDICDSDIFEDINYYTHYLHEALRQTIRDENLPLAYEEIELVLEPKYDEYGLLCCYYFVNPRGRCLFWLQDYDACLILQDCKGVTSLSHKRFAVQAQYWKHWDLFPNKCQVAQAVVDEIRDMLLYANFDHLTSRSSARFSADELKNHLSIVDGIKGMYPFVGCILVFLVSFAYQRPAQHHYLDFHVQPNSRLRADQTDHGWKYSRSKTMSIVAPFLFNAPDAYIQALHTIFVNDIPDIDAWNMFNIQLTKERQDFNLLATVLLGTNVGFLSIQTVDDGGGRSLSQIVSYMSLVASIGSIVLGLTFVRANRTSGRATAHQAAGFLARIKASNRGFEKLAIAYSLPYALLLWGMVFFLIAFSVEWCTPGDVPSLVPVGLAIFTVCVLVVWSASIAGEHERYEKREVTVPLTQSTTEPGEYWSSSAQPSLLSRLRGSLKSRHSPDSPTELRQTSEGSSLG</sequence>
<reference evidence="1" key="1">
    <citation type="journal article" date="2021" name="New Phytol.">
        <title>Evolutionary innovations through gain and loss of genes in the ectomycorrhizal Boletales.</title>
        <authorList>
            <person name="Wu G."/>
            <person name="Miyauchi S."/>
            <person name="Morin E."/>
            <person name="Kuo A."/>
            <person name="Drula E."/>
            <person name="Varga T."/>
            <person name="Kohler A."/>
            <person name="Feng B."/>
            <person name="Cao Y."/>
            <person name="Lipzen A."/>
            <person name="Daum C."/>
            <person name="Hundley H."/>
            <person name="Pangilinan J."/>
            <person name="Johnson J."/>
            <person name="Barry K."/>
            <person name="LaButti K."/>
            <person name="Ng V."/>
            <person name="Ahrendt S."/>
            <person name="Min B."/>
            <person name="Choi I.G."/>
            <person name="Park H."/>
            <person name="Plett J.M."/>
            <person name="Magnuson J."/>
            <person name="Spatafora J.W."/>
            <person name="Nagy L.G."/>
            <person name="Henrissat B."/>
            <person name="Grigoriev I.V."/>
            <person name="Yang Z.L."/>
            <person name="Xu J."/>
            <person name="Martin F.M."/>
        </authorList>
    </citation>
    <scope>NUCLEOTIDE SEQUENCE</scope>
    <source>
        <strain evidence="1">KUC20120723A-06</strain>
    </source>
</reference>
<name>A0ACB8BUX3_9AGAM</name>
<accession>A0ACB8BUX3</accession>
<comment type="caution">
    <text evidence="1">The sequence shown here is derived from an EMBL/GenBank/DDBJ whole genome shotgun (WGS) entry which is preliminary data.</text>
</comment>
<dbReference type="Proteomes" id="UP000790709">
    <property type="component" value="Unassembled WGS sequence"/>
</dbReference>
<proteinExistence type="predicted"/>
<feature type="non-terminal residue" evidence="1">
    <location>
        <position position="1"/>
    </location>
</feature>
<protein>
    <submittedName>
        <fullName evidence="1">Uncharacterized protein</fullName>
    </submittedName>
</protein>
<dbReference type="EMBL" id="MU266351">
    <property type="protein sequence ID" value="KAH7928637.1"/>
    <property type="molecule type" value="Genomic_DNA"/>
</dbReference>
<keyword evidence="2" id="KW-1185">Reference proteome</keyword>